<gene>
    <name evidence="1" type="ORF">ACFPET_17770</name>
</gene>
<organism evidence="1 2">
    <name type="scientific">Salininema proteolyticum</name>
    <dbReference type="NCBI Taxonomy" id="1607685"/>
    <lineage>
        <taxon>Bacteria</taxon>
        <taxon>Bacillati</taxon>
        <taxon>Actinomycetota</taxon>
        <taxon>Actinomycetes</taxon>
        <taxon>Glycomycetales</taxon>
        <taxon>Glycomycetaceae</taxon>
        <taxon>Salininema</taxon>
    </lineage>
</organism>
<dbReference type="Proteomes" id="UP001595823">
    <property type="component" value="Unassembled WGS sequence"/>
</dbReference>
<protein>
    <submittedName>
        <fullName evidence="1">YbaB/EbfC family nucleoid-associated protein</fullName>
    </submittedName>
</protein>
<evidence type="ECO:0000313" key="1">
    <source>
        <dbReference type="EMBL" id="MFC4337055.1"/>
    </source>
</evidence>
<dbReference type="EMBL" id="JBHSDK010000028">
    <property type="protein sequence ID" value="MFC4337055.1"/>
    <property type="molecule type" value="Genomic_DNA"/>
</dbReference>
<reference evidence="2" key="1">
    <citation type="journal article" date="2019" name="Int. J. Syst. Evol. Microbiol.">
        <title>The Global Catalogue of Microorganisms (GCM) 10K type strain sequencing project: providing services to taxonomists for standard genome sequencing and annotation.</title>
        <authorList>
            <consortium name="The Broad Institute Genomics Platform"/>
            <consortium name="The Broad Institute Genome Sequencing Center for Infectious Disease"/>
            <person name="Wu L."/>
            <person name="Ma J."/>
        </authorList>
    </citation>
    <scope>NUCLEOTIDE SEQUENCE [LARGE SCALE GENOMIC DNA]</scope>
    <source>
        <strain evidence="2">IBRC-M 10908</strain>
    </source>
</reference>
<dbReference type="Gene3D" id="3.30.1310.10">
    <property type="entry name" value="Nucleoid-associated protein YbaB-like domain"/>
    <property type="match status" value="1"/>
</dbReference>
<accession>A0ABV8U3Q1</accession>
<name>A0ABV8U3Q1_9ACTN</name>
<comment type="caution">
    <text evidence="1">The sequence shown here is derived from an EMBL/GenBank/DDBJ whole genome shotgun (WGS) entry which is preliminary data.</text>
</comment>
<dbReference type="Pfam" id="PF02575">
    <property type="entry name" value="YbaB_DNA_bd"/>
    <property type="match status" value="1"/>
</dbReference>
<dbReference type="RefSeq" id="WP_380623617.1">
    <property type="nucleotide sequence ID" value="NZ_JBHSDK010000028.1"/>
</dbReference>
<evidence type="ECO:0000313" key="2">
    <source>
        <dbReference type="Proteomes" id="UP001595823"/>
    </source>
</evidence>
<dbReference type="InterPro" id="IPR036894">
    <property type="entry name" value="YbaB-like_sf"/>
</dbReference>
<keyword evidence="2" id="KW-1185">Reference proteome</keyword>
<sequence>MDFEIDDTPGAKRNLEDIKQRTQALANDAQVAGDALKEISASAKDAKGNVEFTLSSQGAITEVSLSEGFRRNRPEENEQAILEAYRNAQSSLVEQAQEAITEALGKDSQAGKAIAKGFRQRTMPVSDSD</sequence>
<dbReference type="InterPro" id="IPR004401">
    <property type="entry name" value="YbaB/EbfC"/>
</dbReference>
<dbReference type="SUPFAM" id="SSF82607">
    <property type="entry name" value="YbaB-like"/>
    <property type="match status" value="1"/>
</dbReference>
<proteinExistence type="predicted"/>